<dbReference type="Proteomes" id="UP000244906">
    <property type="component" value="Unassembled WGS sequence"/>
</dbReference>
<accession>A0A2V1H5H5</accession>
<proteinExistence type="predicted"/>
<evidence type="ECO:0000313" key="2">
    <source>
        <dbReference type="Proteomes" id="UP000244906"/>
    </source>
</evidence>
<name>A0A2V1H5H5_9GAMM</name>
<comment type="caution">
    <text evidence="1">The sequence shown here is derived from an EMBL/GenBank/DDBJ whole genome shotgun (WGS) entry which is preliminary data.</text>
</comment>
<gene>
    <name evidence="1" type="ORF">DC094_01190</name>
</gene>
<dbReference type="InterPro" id="IPR011990">
    <property type="entry name" value="TPR-like_helical_dom_sf"/>
</dbReference>
<organism evidence="1 2">
    <name type="scientific">Pelagibaculum spongiae</name>
    <dbReference type="NCBI Taxonomy" id="2080658"/>
    <lineage>
        <taxon>Bacteria</taxon>
        <taxon>Pseudomonadati</taxon>
        <taxon>Pseudomonadota</taxon>
        <taxon>Gammaproteobacteria</taxon>
        <taxon>Oceanospirillales</taxon>
        <taxon>Pelagibaculum</taxon>
    </lineage>
</organism>
<evidence type="ECO:0000313" key="1">
    <source>
        <dbReference type="EMBL" id="PVZ71672.1"/>
    </source>
</evidence>
<dbReference type="AlphaFoldDB" id="A0A2V1H5H5"/>
<dbReference type="PROSITE" id="PS51257">
    <property type="entry name" value="PROKAR_LIPOPROTEIN"/>
    <property type="match status" value="1"/>
</dbReference>
<reference evidence="1 2" key="1">
    <citation type="submission" date="2018-04" db="EMBL/GenBank/DDBJ databases">
        <title>Thalassorhabdus spongiae gen. nov., sp. nov., isolated from a marine sponge in South-West Iceland.</title>
        <authorList>
            <person name="Knobloch S."/>
            <person name="Daussin A."/>
            <person name="Johannsson R."/>
            <person name="Marteinsson V.T."/>
        </authorList>
    </citation>
    <scope>NUCLEOTIDE SEQUENCE [LARGE SCALE GENOMIC DNA]</scope>
    <source>
        <strain evidence="1 2">Hp12</strain>
    </source>
</reference>
<evidence type="ECO:0008006" key="3">
    <source>
        <dbReference type="Google" id="ProtNLM"/>
    </source>
</evidence>
<keyword evidence="2" id="KW-1185">Reference proteome</keyword>
<dbReference type="SUPFAM" id="SSF48452">
    <property type="entry name" value="TPR-like"/>
    <property type="match status" value="1"/>
</dbReference>
<sequence length="128" mass="13758">MKHLVCFILSLSLLACSSKSGKEEKELATQAFINCDFYTAIENAEMAIQYAGEDINVSVPALLILGKSLDISGDSTAAIAAYEKIVLLAPGIKTVVEAQKIANNFVGKLSRSAPEKVKRCPALQNDLR</sequence>
<protein>
    <recommendedName>
        <fullName evidence="3">Lipoprotein</fullName>
    </recommendedName>
</protein>
<dbReference type="EMBL" id="QDDL01000001">
    <property type="protein sequence ID" value="PVZ71672.1"/>
    <property type="molecule type" value="Genomic_DNA"/>
</dbReference>
<dbReference type="RefSeq" id="WP_116685261.1">
    <property type="nucleotide sequence ID" value="NZ_CAWNYD010000001.1"/>
</dbReference>